<evidence type="ECO:0000256" key="8">
    <source>
        <dbReference type="ARBA" id="ARBA00022801"/>
    </source>
</evidence>
<dbReference type="SMART" id="SM00987">
    <property type="entry name" value="UreE_C"/>
    <property type="match status" value="1"/>
</dbReference>
<evidence type="ECO:0000256" key="2">
    <source>
        <dbReference type="ARBA" id="ARBA00006521"/>
    </source>
</evidence>
<dbReference type="Proteomes" id="UP001055804">
    <property type="component" value="Unassembled WGS sequence"/>
</dbReference>
<comment type="caution">
    <text evidence="14">The sequence shown here is derived from an EMBL/GenBank/DDBJ whole genome shotgun (WGS) entry which is preliminary data.</text>
</comment>
<feature type="compositionally biased region" description="Low complexity" evidence="12">
    <location>
        <begin position="55"/>
        <end position="66"/>
    </location>
</feature>
<evidence type="ECO:0000256" key="10">
    <source>
        <dbReference type="ARBA" id="ARBA00023014"/>
    </source>
</evidence>
<sequence length="288" mass="30614">MDPGHSRTSGEDLADLIWQIEMGADECVRAAPCDWFALRQEEQAPAHGRSAAAGQRTAPPRSTRAPAPAPAPAPRPQAPILGTETAAASASEAAAACTTLDALRNALAAFEGCPLKATARNLVFSDGTPEARVMVVGEAPGLEEDREGRPFVGRSGQLLDRILASIGLSRGAEDPAHGVFISNVIFWRPPGNRKPTEAETAACLPFIRRAIALAEPDILVLAGATPAQQLLGTTEGITRLRGRWKTYDTGTRHIPCLPTLHPAYLLRTPSAKRLVWSDMLSLKARLSA</sequence>
<keyword evidence="11" id="KW-0234">DNA repair</keyword>
<dbReference type="PANTHER" id="PTHR33693">
    <property type="entry name" value="TYPE-5 URACIL-DNA GLYCOSYLASE"/>
    <property type="match status" value="1"/>
</dbReference>
<dbReference type="AlphaFoldDB" id="A0A9J6PFS3"/>
<keyword evidence="10" id="KW-0411">Iron-sulfur</keyword>
<keyword evidence="7" id="KW-0227">DNA damage</keyword>
<dbReference type="EMBL" id="JAMZFT010000003">
    <property type="protein sequence ID" value="MCP1337569.1"/>
    <property type="molecule type" value="Genomic_DNA"/>
</dbReference>
<dbReference type="CDD" id="cd10030">
    <property type="entry name" value="UDG-F4_TTUDGA_SPO1dp_like"/>
    <property type="match status" value="1"/>
</dbReference>
<comment type="similarity">
    <text evidence="2">Belongs to the uracil-DNA glycosylase (UDG) superfamily. Type 4 (UDGa) family.</text>
</comment>
<evidence type="ECO:0000256" key="9">
    <source>
        <dbReference type="ARBA" id="ARBA00023004"/>
    </source>
</evidence>
<accession>A0A9J6PFS3</accession>
<dbReference type="Pfam" id="PF03167">
    <property type="entry name" value="UDG"/>
    <property type="match status" value="1"/>
</dbReference>
<dbReference type="RefSeq" id="WP_269333533.1">
    <property type="nucleotide sequence ID" value="NZ_JAMZFT010000003.1"/>
</dbReference>
<dbReference type="Gene3D" id="3.40.470.10">
    <property type="entry name" value="Uracil-DNA glycosylase-like domain"/>
    <property type="match status" value="1"/>
</dbReference>
<comment type="catalytic activity">
    <reaction evidence="1">
        <text>Hydrolyzes single-stranded DNA or mismatched double-stranded DNA and polynucleotides, releasing free uracil.</text>
        <dbReference type="EC" id="3.2.2.27"/>
    </reaction>
</comment>
<dbReference type="GO" id="GO:0046872">
    <property type="term" value="F:metal ion binding"/>
    <property type="evidence" value="ECO:0007669"/>
    <property type="project" value="UniProtKB-KW"/>
</dbReference>
<dbReference type="InterPro" id="IPR005273">
    <property type="entry name" value="Ura-DNA_glyco_family4"/>
</dbReference>
<protein>
    <recommendedName>
        <fullName evidence="4">Type-4 uracil-DNA glycosylase</fullName>
        <ecNumber evidence="3">3.2.2.27</ecNumber>
    </recommendedName>
</protein>
<dbReference type="GO" id="GO:0004844">
    <property type="term" value="F:uracil DNA N-glycosylase activity"/>
    <property type="evidence" value="ECO:0007669"/>
    <property type="project" value="UniProtKB-EC"/>
</dbReference>
<evidence type="ECO:0000259" key="13">
    <source>
        <dbReference type="SMART" id="SM00986"/>
    </source>
</evidence>
<evidence type="ECO:0000256" key="3">
    <source>
        <dbReference type="ARBA" id="ARBA00012030"/>
    </source>
</evidence>
<feature type="region of interest" description="Disordered" evidence="12">
    <location>
        <begin position="44"/>
        <end position="79"/>
    </location>
</feature>
<dbReference type="InterPro" id="IPR036895">
    <property type="entry name" value="Uracil-DNA_glycosylase-like_sf"/>
</dbReference>
<feature type="compositionally biased region" description="Pro residues" evidence="12">
    <location>
        <begin position="67"/>
        <end position="77"/>
    </location>
</feature>
<dbReference type="EC" id="3.2.2.27" evidence="3"/>
<evidence type="ECO:0000256" key="11">
    <source>
        <dbReference type="ARBA" id="ARBA00023204"/>
    </source>
</evidence>
<evidence type="ECO:0000256" key="6">
    <source>
        <dbReference type="ARBA" id="ARBA00022723"/>
    </source>
</evidence>
<evidence type="ECO:0000256" key="4">
    <source>
        <dbReference type="ARBA" id="ARBA00019403"/>
    </source>
</evidence>
<evidence type="ECO:0000313" key="14">
    <source>
        <dbReference type="EMBL" id="MCP1337569.1"/>
    </source>
</evidence>
<dbReference type="InterPro" id="IPR051536">
    <property type="entry name" value="UDG_Type-4/5"/>
</dbReference>
<evidence type="ECO:0000313" key="15">
    <source>
        <dbReference type="Proteomes" id="UP001055804"/>
    </source>
</evidence>
<dbReference type="SUPFAM" id="SSF52141">
    <property type="entry name" value="Uracil-DNA glycosylase-like"/>
    <property type="match status" value="1"/>
</dbReference>
<organism evidence="14 15">
    <name type="scientific">Futiania mangrovi</name>
    <dbReference type="NCBI Taxonomy" id="2959716"/>
    <lineage>
        <taxon>Bacteria</taxon>
        <taxon>Pseudomonadati</taxon>
        <taxon>Pseudomonadota</taxon>
        <taxon>Alphaproteobacteria</taxon>
        <taxon>Futianiales</taxon>
        <taxon>Futianiaceae</taxon>
        <taxon>Futiania</taxon>
    </lineage>
</organism>
<keyword evidence="8" id="KW-0378">Hydrolase</keyword>
<name>A0A9J6PFS3_9PROT</name>
<keyword evidence="5" id="KW-0004">4Fe-4S</keyword>
<evidence type="ECO:0000256" key="7">
    <source>
        <dbReference type="ARBA" id="ARBA00022763"/>
    </source>
</evidence>
<keyword evidence="6" id="KW-0479">Metal-binding</keyword>
<evidence type="ECO:0000256" key="5">
    <source>
        <dbReference type="ARBA" id="ARBA00022485"/>
    </source>
</evidence>
<gene>
    <name evidence="14" type="ORF">NJQ99_14195</name>
</gene>
<reference evidence="14" key="1">
    <citation type="submission" date="2022-06" db="EMBL/GenBank/DDBJ databases">
        <title>Isolation and Genomics of Futiania mangrovii gen. nov., sp. nov., a Rare and Metabolically-versatile member in the Class Alphaproteobacteria.</title>
        <authorList>
            <person name="Liu L."/>
            <person name="Huang W.-C."/>
            <person name="Pan J."/>
            <person name="Li J."/>
            <person name="Huang Y."/>
            <person name="Du H."/>
            <person name="Liu Y."/>
            <person name="Li M."/>
        </authorList>
    </citation>
    <scope>NUCLEOTIDE SEQUENCE</scope>
    <source>
        <strain evidence="14">FT118</strain>
    </source>
</reference>
<dbReference type="SMART" id="SM00986">
    <property type="entry name" value="UDG"/>
    <property type="match status" value="1"/>
</dbReference>
<dbReference type="InterPro" id="IPR005122">
    <property type="entry name" value="Uracil-DNA_glycosylase-like"/>
</dbReference>
<dbReference type="NCBIfam" id="TIGR00758">
    <property type="entry name" value="UDG_fam4"/>
    <property type="match status" value="1"/>
</dbReference>
<evidence type="ECO:0000256" key="1">
    <source>
        <dbReference type="ARBA" id="ARBA00001400"/>
    </source>
</evidence>
<evidence type="ECO:0000256" key="12">
    <source>
        <dbReference type="SAM" id="MobiDB-lite"/>
    </source>
</evidence>
<proteinExistence type="inferred from homology"/>
<keyword evidence="9" id="KW-0408">Iron</keyword>
<keyword evidence="15" id="KW-1185">Reference proteome</keyword>
<feature type="domain" description="Uracil-DNA glycosylase-like" evidence="13">
    <location>
        <begin position="124"/>
        <end position="280"/>
    </location>
</feature>
<dbReference type="GO" id="GO:0051539">
    <property type="term" value="F:4 iron, 4 sulfur cluster binding"/>
    <property type="evidence" value="ECO:0007669"/>
    <property type="project" value="UniProtKB-KW"/>
</dbReference>
<dbReference type="GO" id="GO:0006281">
    <property type="term" value="P:DNA repair"/>
    <property type="evidence" value="ECO:0007669"/>
    <property type="project" value="UniProtKB-KW"/>
</dbReference>
<dbReference type="PANTHER" id="PTHR33693:SF1">
    <property type="entry name" value="TYPE-4 URACIL-DNA GLYCOSYLASE"/>
    <property type="match status" value="1"/>
</dbReference>